<evidence type="ECO:0008006" key="4">
    <source>
        <dbReference type="Google" id="ProtNLM"/>
    </source>
</evidence>
<name>A0A916JMG1_9FLAO</name>
<feature type="chain" id="PRO_5037594331" description="DUF695 domain-containing protein" evidence="1">
    <location>
        <begin position="21"/>
        <end position="294"/>
    </location>
</feature>
<evidence type="ECO:0000313" key="2">
    <source>
        <dbReference type="EMBL" id="CAG5081673.1"/>
    </source>
</evidence>
<feature type="signal peptide" evidence="1">
    <location>
        <begin position="1"/>
        <end position="20"/>
    </location>
</feature>
<reference evidence="2" key="1">
    <citation type="submission" date="2021-04" db="EMBL/GenBank/DDBJ databases">
        <authorList>
            <person name="Rodrigo-Torres L."/>
            <person name="Arahal R. D."/>
            <person name="Lucena T."/>
        </authorList>
    </citation>
    <scope>NUCLEOTIDE SEQUENCE</scope>
    <source>
        <strain evidence="2">AS29M-1</strain>
    </source>
</reference>
<protein>
    <recommendedName>
        <fullName evidence="4">DUF695 domain-containing protein</fullName>
    </recommendedName>
</protein>
<dbReference type="KEGG" id="ptan:CRYO30217_01699"/>
<dbReference type="Proteomes" id="UP000683507">
    <property type="component" value="Chromosome"/>
</dbReference>
<dbReference type="RefSeq" id="WP_258541889.1">
    <property type="nucleotide sequence ID" value="NZ_OU015584.1"/>
</dbReference>
<keyword evidence="1" id="KW-0732">Signal</keyword>
<gene>
    <name evidence="2" type="ORF">CRYO30217_01699</name>
</gene>
<dbReference type="EMBL" id="OU015584">
    <property type="protein sequence ID" value="CAG5081673.1"/>
    <property type="molecule type" value="Genomic_DNA"/>
</dbReference>
<keyword evidence="3" id="KW-1185">Reference proteome</keyword>
<evidence type="ECO:0000313" key="3">
    <source>
        <dbReference type="Proteomes" id="UP000683507"/>
    </source>
</evidence>
<sequence length="294" mass="34115">MKLATTLIIAFWSIWLTAQADIPQGWNWTVNESGKISIHHTNKTDDYTVNFTVIYNDIQYNTHIDVAAGEWGAVNFPEDFDFTYENMPDGSGTIQARLIIEVEEELVGDEYYQLTARNANQPYEVKVSEIEDRINFYGSTVDDCIFWKDHAGYNYIIRSHNEGKPGIFMSHWVMDVRGTTELINQYKNDSECMADRTQNQYHSLGWKLEDENEDGYMEFYSLIFDACEKSRNHPQHATLLVYTNVSDLYLMGRSYSLIDNTDDVGGSYEASEELKEYPEIMESAEEAWEVYIME</sequence>
<accession>A0A916JMG1</accession>
<organism evidence="2 3">
    <name type="scientific">Parvicella tangerina</name>
    <dbReference type="NCBI Taxonomy" id="2829795"/>
    <lineage>
        <taxon>Bacteria</taxon>
        <taxon>Pseudomonadati</taxon>
        <taxon>Bacteroidota</taxon>
        <taxon>Flavobacteriia</taxon>
        <taxon>Flavobacteriales</taxon>
        <taxon>Parvicellaceae</taxon>
        <taxon>Parvicella</taxon>
    </lineage>
</organism>
<evidence type="ECO:0000256" key="1">
    <source>
        <dbReference type="SAM" id="SignalP"/>
    </source>
</evidence>
<dbReference type="AlphaFoldDB" id="A0A916JMG1"/>
<proteinExistence type="predicted"/>